<evidence type="ECO:0000256" key="5">
    <source>
        <dbReference type="ARBA" id="ARBA00051722"/>
    </source>
</evidence>
<reference evidence="6 7" key="1">
    <citation type="submission" date="2022-04" db="EMBL/GenBank/DDBJ databases">
        <title>Genome sequence of C. roseum typestrain.</title>
        <authorList>
            <person name="Poehlein A."/>
            <person name="Schoch T."/>
            <person name="Duerre P."/>
            <person name="Daniel R."/>
        </authorList>
    </citation>
    <scope>NUCLEOTIDE SEQUENCE [LARGE SCALE GENOMIC DNA]</scope>
    <source>
        <strain evidence="6 7">DSM 7320</strain>
    </source>
</reference>
<dbReference type="GO" id="GO:0004725">
    <property type="term" value="F:protein tyrosine phosphatase activity"/>
    <property type="evidence" value="ECO:0007669"/>
    <property type="project" value="UniProtKB-EC"/>
</dbReference>
<dbReference type="RefSeq" id="WP_077835215.1">
    <property type="nucleotide sequence ID" value="NZ_CP096983.1"/>
</dbReference>
<dbReference type="GO" id="GO:0030145">
    <property type="term" value="F:manganese ion binding"/>
    <property type="evidence" value="ECO:0007669"/>
    <property type="project" value="InterPro"/>
</dbReference>
<comment type="similarity">
    <text evidence="1">Belongs to the metallo-dependent hydrolases superfamily. CpsB/CapC family.</text>
</comment>
<keyword evidence="3 6" id="KW-0378">Hydrolase</keyword>
<comment type="catalytic activity">
    <reaction evidence="5">
        <text>O-phospho-L-tyrosyl-[protein] + H2O = L-tyrosyl-[protein] + phosphate</text>
        <dbReference type="Rhea" id="RHEA:10684"/>
        <dbReference type="Rhea" id="RHEA-COMP:10136"/>
        <dbReference type="Rhea" id="RHEA-COMP:20101"/>
        <dbReference type="ChEBI" id="CHEBI:15377"/>
        <dbReference type="ChEBI" id="CHEBI:43474"/>
        <dbReference type="ChEBI" id="CHEBI:46858"/>
        <dbReference type="ChEBI" id="CHEBI:61978"/>
        <dbReference type="EC" id="3.1.3.48"/>
    </reaction>
</comment>
<dbReference type="STRING" id="84029.CROST_18710"/>
<evidence type="ECO:0000256" key="3">
    <source>
        <dbReference type="ARBA" id="ARBA00022801"/>
    </source>
</evidence>
<gene>
    <name evidence="6" type="primary">ywqE_1</name>
    <name evidence="6" type="ORF">CROST_038930</name>
</gene>
<evidence type="ECO:0000256" key="1">
    <source>
        <dbReference type="ARBA" id="ARBA00005750"/>
    </source>
</evidence>
<dbReference type="EC" id="3.1.3.48" evidence="2"/>
<name>A0A1S8LST3_9CLOT</name>
<keyword evidence="7" id="KW-1185">Reference proteome</keyword>
<organism evidence="6 7">
    <name type="scientific">Clostridium felsineum</name>
    <dbReference type="NCBI Taxonomy" id="36839"/>
    <lineage>
        <taxon>Bacteria</taxon>
        <taxon>Bacillati</taxon>
        <taxon>Bacillota</taxon>
        <taxon>Clostridia</taxon>
        <taxon>Eubacteriales</taxon>
        <taxon>Clostridiaceae</taxon>
        <taxon>Clostridium</taxon>
    </lineage>
</organism>
<evidence type="ECO:0000256" key="2">
    <source>
        <dbReference type="ARBA" id="ARBA00013064"/>
    </source>
</evidence>
<dbReference type="Proteomes" id="UP000190951">
    <property type="component" value="Chromosome"/>
</dbReference>
<dbReference type="InterPro" id="IPR016667">
    <property type="entry name" value="Caps_polysacc_synth_CpsB/CapC"/>
</dbReference>
<dbReference type="EMBL" id="CP096983">
    <property type="protein sequence ID" value="URZ13143.1"/>
    <property type="molecule type" value="Genomic_DNA"/>
</dbReference>
<dbReference type="PANTHER" id="PTHR39181">
    <property type="entry name" value="TYROSINE-PROTEIN PHOSPHATASE YWQE"/>
    <property type="match status" value="1"/>
</dbReference>
<dbReference type="Pfam" id="PF19567">
    <property type="entry name" value="CpsB_CapC"/>
    <property type="match status" value="1"/>
</dbReference>
<sequence>MVDIHSHIIPGIDDGSNSIETTLEMLSIAKERGITKMVASSHYYRGRFENSISSIEKKTNELNEILKEKAVGIDIIPGQEVFIDNYTLDTYKEGKIGCIKNTNYMLVEFDMMHLNENVVDILYELQIKGIKPIIAHPERYTYIQKDIYKINELMEGNIYFQVNAGSIEGLWGKTVQNTALRLIEEGVATFISSDAHSTGKRAPGYNKALEEVIKIDRKLGEKIVKNANSLIENENIENTVRKLKKNKGFFAFLK</sequence>
<keyword evidence="4" id="KW-0904">Protein phosphatase</keyword>
<dbReference type="Gene3D" id="3.20.20.140">
    <property type="entry name" value="Metal-dependent hydrolases"/>
    <property type="match status" value="1"/>
</dbReference>
<dbReference type="AlphaFoldDB" id="A0A1S8LST3"/>
<evidence type="ECO:0000313" key="6">
    <source>
        <dbReference type="EMBL" id="URZ13143.1"/>
    </source>
</evidence>
<dbReference type="PANTHER" id="PTHR39181:SF1">
    <property type="entry name" value="TYROSINE-PROTEIN PHOSPHATASE YWQE"/>
    <property type="match status" value="1"/>
</dbReference>
<protein>
    <recommendedName>
        <fullName evidence="2">protein-tyrosine-phosphatase</fullName>
        <ecNumber evidence="2">3.1.3.48</ecNumber>
    </recommendedName>
</protein>
<dbReference type="KEGG" id="crw:CROST_038930"/>
<dbReference type="PIRSF" id="PIRSF016557">
    <property type="entry name" value="Caps_synth_CpsB"/>
    <property type="match status" value="1"/>
</dbReference>
<evidence type="ECO:0000256" key="4">
    <source>
        <dbReference type="ARBA" id="ARBA00022912"/>
    </source>
</evidence>
<evidence type="ECO:0000313" key="7">
    <source>
        <dbReference type="Proteomes" id="UP000190951"/>
    </source>
</evidence>
<dbReference type="InterPro" id="IPR016195">
    <property type="entry name" value="Pol/histidinol_Pase-like"/>
</dbReference>
<dbReference type="SUPFAM" id="SSF89550">
    <property type="entry name" value="PHP domain-like"/>
    <property type="match status" value="1"/>
</dbReference>
<accession>A0A1S8LST3</accession>
<proteinExistence type="inferred from homology"/>